<dbReference type="Proteomes" id="UP000824133">
    <property type="component" value="Unassembled WGS sequence"/>
</dbReference>
<dbReference type="PANTHER" id="PTHR32502:SF23">
    <property type="entry name" value="TRANSPORT PROTEIN, PTS SYSTEM"/>
    <property type="match status" value="1"/>
</dbReference>
<dbReference type="PROSITE" id="PS51108">
    <property type="entry name" value="PTS_EIID"/>
    <property type="match status" value="1"/>
</dbReference>
<dbReference type="Pfam" id="PF03613">
    <property type="entry name" value="EIID-AGA"/>
    <property type="match status" value="1"/>
</dbReference>
<protein>
    <submittedName>
        <fullName evidence="2">PTS system mannose/fructose/sorbose family transporter subunit IID</fullName>
    </submittedName>
</protein>
<dbReference type="InterPro" id="IPR004704">
    <property type="entry name" value="PTS_IID_man"/>
</dbReference>
<sequence length="284" mass="30555">MSETVNTTQDAEALRRLNKRDLLKLYIYSQAFVSGFNYEKQEAPGTVFSLIPVIEKVYDNDEEKVEAYRRHTELFLTEAHLSHLVLGITAAMEEENALKHDIDPASIGAIKSALMGPFAGIGDSLYHGTLRPIMAGLAVSLITASGYTSPLGAILFLLVMAGVGQVLRYLGIMYGYKQGVSLVAKIQGSGLLQKLTKYASIAACVVIGGFVSNLVAMNLAVTYTAGETTVSLQETLDGMMPSMLPLALTLLCFWLIDKKKVGPVPLMFIVMIVGVIGSMAGILA</sequence>
<evidence type="ECO:0000313" key="3">
    <source>
        <dbReference type="Proteomes" id="UP000824133"/>
    </source>
</evidence>
<feature type="transmembrane region" description="Helical" evidence="1">
    <location>
        <begin position="263"/>
        <end position="283"/>
    </location>
</feature>
<accession>A0A9D1Z9Z7</accession>
<evidence type="ECO:0000256" key="1">
    <source>
        <dbReference type="SAM" id="Phobius"/>
    </source>
</evidence>
<gene>
    <name evidence="2" type="ORF">IAA42_04530</name>
</gene>
<dbReference type="GO" id="GO:0009401">
    <property type="term" value="P:phosphoenolpyruvate-dependent sugar phosphotransferase system"/>
    <property type="evidence" value="ECO:0007669"/>
    <property type="project" value="InterPro"/>
</dbReference>
<comment type="caution">
    <text evidence="2">The sequence shown here is derived from an EMBL/GenBank/DDBJ whole genome shotgun (WGS) entry which is preliminary data.</text>
</comment>
<reference evidence="2" key="2">
    <citation type="submission" date="2021-04" db="EMBL/GenBank/DDBJ databases">
        <authorList>
            <person name="Gilroy R."/>
        </authorList>
    </citation>
    <scope>NUCLEOTIDE SEQUENCE</scope>
    <source>
        <strain evidence="2">ChiHjej10B9-743</strain>
    </source>
</reference>
<feature type="transmembrane region" description="Helical" evidence="1">
    <location>
        <begin position="239"/>
        <end position="256"/>
    </location>
</feature>
<name>A0A9D1Z9Z7_9ACTN</name>
<dbReference type="EMBL" id="DXCP01000034">
    <property type="protein sequence ID" value="HIY79686.1"/>
    <property type="molecule type" value="Genomic_DNA"/>
</dbReference>
<evidence type="ECO:0000313" key="2">
    <source>
        <dbReference type="EMBL" id="HIY79686.1"/>
    </source>
</evidence>
<reference evidence="2" key="1">
    <citation type="journal article" date="2021" name="PeerJ">
        <title>Extensive microbial diversity within the chicken gut microbiome revealed by metagenomics and culture.</title>
        <authorList>
            <person name="Gilroy R."/>
            <person name="Ravi A."/>
            <person name="Getino M."/>
            <person name="Pursley I."/>
            <person name="Horton D.L."/>
            <person name="Alikhan N.F."/>
            <person name="Baker D."/>
            <person name="Gharbi K."/>
            <person name="Hall N."/>
            <person name="Watson M."/>
            <person name="Adriaenssens E.M."/>
            <person name="Foster-Nyarko E."/>
            <person name="Jarju S."/>
            <person name="Secka A."/>
            <person name="Antonio M."/>
            <person name="Oren A."/>
            <person name="Chaudhuri R.R."/>
            <person name="La Ragione R."/>
            <person name="Hildebrand F."/>
            <person name="Pallen M.J."/>
        </authorList>
    </citation>
    <scope>NUCLEOTIDE SEQUENCE</scope>
    <source>
        <strain evidence="2">ChiHjej10B9-743</strain>
    </source>
</reference>
<dbReference type="AlphaFoldDB" id="A0A9D1Z9Z7"/>
<organism evidence="2 3">
    <name type="scientific">Candidatus Olsenella excrementavium</name>
    <dbReference type="NCBI Taxonomy" id="2838709"/>
    <lineage>
        <taxon>Bacteria</taxon>
        <taxon>Bacillati</taxon>
        <taxon>Actinomycetota</taxon>
        <taxon>Coriobacteriia</taxon>
        <taxon>Coriobacteriales</taxon>
        <taxon>Atopobiaceae</taxon>
        <taxon>Olsenella</taxon>
    </lineage>
</organism>
<dbReference type="GO" id="GO:0005886">
    <property type="term" value="C:plasma membrane"/>
    <property type="evidence" value="ECO:0007669"/>
    <property type="project" value="TreeGrafter"/>
</dbReference>
<dbReference type="PANTHER" id="PTHR32502">
    <property type="entry name" value="N-ACETYLGALACTOSAMINE PERMEASE II COMPONENT-RELATED"/>
    <property type="match status" value="1"/>
</dbReference>
<keyword evidence="1" id="KW-0472">Membrane</keyword>
<feature type="transmembrane region" description="Helical" evidence="1">
    <location>
        <begin position="197"/>
        <end position="219"/>
    </location>
</feature>
<dbReference type="InterPro" id="IPR050303">
    <property type="entry name" value="GatZ_KbaZ_carbometab"/>
</dbReference>
<proteinExistence type="predicted"/>
<keyword evidence="1" id="KW-1133">Transmembrane helix</keyword>
<keyword evidence="1" id="KW-0812">Transmembrane</keyword>